<dbReference type="OrthoDB" id="2020542at2759"/>
<keyword evidence="3" id="KW-1133">Transmembrane helix</keyword>
<evidence type="ECO:0000313" key="6">
    <source>
        <dbReference type="EMBL" id="CAD7232990.1"/>
    </source>
</evidence>
<dbReference type="Gene3D" id="1.20.1740.10">
    <property type="entry name" value="Amino acid/polyamine transporter I"/>
    <property type="match status" value="3"/>
</dbReference>
<protein>
    <recommendedName>
        <fullName evidence="5">Amino acid permease/ SLC12A domain-containing protein</fullName>
    </recommendedName>
</protein>
<dbReference type="GO" id="GO:0055075">
    <property type="term" value="P:potassium ion homeostasis"/>
    <property type="evidence" value="ECO:0007669"/>
    <property type="project" value="TreeGrafter"/>
</dbReference>
<dbReference type="Pfam" id="PF00324">
    <property type="entry name" value="AA_permease"/>
    <property type="match status" value="3"/>
</dbReference>
<evidence type="ECO:0000256" key="3">
    <source>
        <dbReference type="ARBA" id="ARBA00022989"/>
    </source>
</evidence>
<dbReference type="InterPro" id="IPR004841">
    <property type="entry name" value="AA-permease/SLC12A_dom"/>
</dbReference>
<proteinExistence type="predicted"/>
<evidence type="ECO:0000256" key="2">
    <source>
        <dbReference type="ARBA" id="ARBA00022692"/>
    </source>
</evidence>
<dbReference type="GO" id="GO:0015379">
    <property type="term" value="F:potassium:chloride symporter activity"/>
    <property type="evidence" value="ECO:0007669"/>
    <property type="project" value="TreeGrafter"/>
</dbReference>
<dbReference type="GO" id="GO:0006884">
    <property type="term" value="P:cell volume homeostasis"/>
    <property type="evidence" value="ECO:0007669"/>
    <property type="project" value="TreeGrafter"/>
</dbReference>
<dbReference type="AlphaFoldDB" id="A0A7R8ZQ64"/>
<evidence type="ECO:0000256" key="4">
    <source>
        <dbReference type="ARBA" id="ARBA00023136"/>
    </source>
</evidence>
<accession>A0A7R8ZQ64</accession>
<keyword evidence="2" id="KW-0812">Transmembrane</keyword>
<feature type="domain" description="Amino acid permease/ SLC12A" evidence="5">
    <location>
        <begin position="199"/>
        <end position="367"/>
    </location>
</feature>
<keyword evidence="4" id="KW-0472">Membrane</keyword>
<dbReference type="PANTHER" id="PTHR11827:SF72">
    <property type="entry name" value="GH08340P"/>
    <property type="match status" value="1"/>
</dbReference>
<dbReference type="InterPro" id="IPR004842">
    <property type="entry name" value="SLC12A_fam"/>
</dbReference>
<evidence type="ECO:0000259" key="5">
    <source>
        <dbReference type="Pfam" id="PF00324"/>
    </source>
</evidence>
<feature type="domain" description="Amino acid permease/ SLC12A" evidence="5">
    <location>
        <begin position="415"/>
        <end position="461"/>
    </location>
</feature>
<name>A0A7R8ZQ64_9CRUS</name>
<dbReference type="GO" id="GO:0055064">
    <property type="term" value="P:chloride ion homeostasis"/>
    <property type="evidence" value="ECO:0007669"/>
    <property type="project" value="TreeGrafter"/>
</dbReference>
<organism evidence="6">
    <name type="scientific">Cyprideis torosa</name>
    <dbReference type="NCBI Taxonomy" id="163714"/>
    <lineage>
        <taxon>Eukaryota</taxon>
        <taxon>Metazoa</taxon>
        <taxon>Ecdysozoa</taxon>
        <taxon>Arthropoda</taxon>
        <taxon>Crustacea</taxon>
        <taxon>Oligostraca</taxon>
        <taxon>Ostracoda</taxon>
        <taxon>Podocopa</taxon>
        <taxon>Podocopida</taxon>
        <taxon>Cytherocopina</taxon>
        <taxon>Cytheroidea</taxon>
        <taxon>Cytherideidae</taxon>
        <taxon>Cyprideis</taxon>
    </lineage>
</organism>
<sequence>MDSSDSAMNIPPPVEARPKKTEKSPLLPAVQRRLFRSLSGWVPGIARSRYSDEDDVGGNITDSVEEATDDVEALVPDAAVGHVRTLGTFAGVFAPVALSMFSALLFLRVGFVVGNAGVLETVLQYLVAYTILFLTVMSICAISTNGAVEGGGAYYVISRTLGPEFGGSIGALFFSANVFSCALYATGTVEGIVSNFGPNVMISRTLGPEFGGSIGALFFSANVFSSALYCVGCVEGIMNNFGVGGYLVDNALPSGRWWEFLYGSVINSFNLVVCLVGATLFAKMSVLVLTVVLFCLGSVSLPEGNHLANFTNATYTGFSVETFHENLYPDFQRDYTTPGGPQLNFATVFGVLFSGVTGIMAGANMSDTTLNGLDGHWNGIEDFGVLLRRHEQPLWEANLKKLTLIRIGEGESIMGDLKDPSKSIPRGTISAIGFTFITYILLSLMVAATSSRQLLQITSALFLLSYGATNLACLSLDLASAPNFSCHFI</sequence>
<gene>
    <name evidence="6" type="ORF">CTOB1V02_LOCUS10815</name>
</gene>
<dbReference type="GO" id="GO:0016020">
    <property type="term" value="C:membrane"/>
    <property type="evidence" value="ECO:0007669"/>
    <property type="project" value="UniProtKB-SubCell"/>
</dbReference>
<dbReference type="PANTHER" id="PTHR11827">
    <property type="entry name" value="SOLUTE CARRIER FAMILY 12, CATION COTRANSPORTERS"/>
    <property type="match status" value="1"/>
</dbReference>
<evidence type="ECO:0000256" key="1">
    <source>
        <dbReference type="ARBA" id="ARBA00004141"/>
    </source>
</evidence>
<comment type="subcellular location">
    <subcellularLocation>
        <location evidence="1">Membrane</location>
        <topology evidence="1">Multi-pass membrane protein</topology>
    </subcellularLocation>
</comment>
<feature type="domain" description="Amino acid permease/ SLC12A" evidence="5">
    <location>
        <begin position="98"/>
        <end position="186"/>
    </location>
</feature>
<reference evidence="6" key="1">
    <citation type="submission" date="2020-11" db="EMBL/GenBank/DDBJ databases">
        <authorList>
            <person name="Tran Van P."/>
        </authorList>
    </citation>
    <scope>NUCLEOTIDE SEQUENCE</scope>
</reference>
<dbReference type="EMBL" id="OB665454">
    <property type="protein sequence ID" value="CAD7232990.1"/>
    <property type="molecule type" value="Genomic_DNA"/>
</dbReference>